<evidence type="ECO:0000313" key="2">
    <source>
        <dbReference type="Proteomes" id="UP000316291"/>
    </source>
</evidence>
<proteinExistence type="predicted"/>
<keyword evidence="2" id="KW-1185">Reference proteome</keyword>
<organism evidence="1 2">
    <name type="scientific">Bradyrhizobium huanghuaihaiense</name>
    <dbReference type="NCBI Taxonomy" id="990078"/>
    <lineage>
        <taxon>Bacteria</taxon>
        <taxon>Pseudomonadati</taxon>
        <taxon>Pseudomonadota</taxon>
        <taxon>Alphaproteobacteria</taxon>
        <taxon>Hyphomicrobiales</taxon>
        <taxon>Nitrobacteraceae</taxon>
        <taxon>Bradyrhizobium</taxon>
    </lineage>
</organism>
<dbReference type="Proteomes" id="UP000316291">
    <property type="component" value="Unassembled WGS sequence"/>
</dbReference>
<name>A0A562QVZ9_9BRAD</name>
<dbReference type="EMBL" id="VLLA01000028">
    <property type="protein sequence ID" value="TWI60965.1"/>
    <property type="molecule type" value="Genomic_DNA"/>
</dbReference>
<evidence type="ECO:0000313" key="1">
    <source>
        <dbReference type="EMBL" id="TWI60965.1"/>
    </source>
</evidence>
<gene>
    <name evidence="1" type="ORF">IQ16_07317</name>
</gene>
<accession>A0A562QVZ9</accession>
<sequence>MSHLPGLKIVAALVVEQTVLRLRQQIGHRLAAMISSGNTQTEHLFESRARNNELRRKITDLTEAPVYNSQPPPLS</sequence>
<protein>
    <submittedName>
        <fullName evidence="1">Uncharacterized protein</fullName>
    </submittedName>
</protein>
<reference evidence="1 2" key="1">
    <citation type="journal article" date="2015" name="Stand. Genomic Sci.">
        <title>Genomic Encyclopedia of Bacterial and Archaeal Type Strains, Phase III: the genomes of soil and plant-associated and newly described type strains.</title>
        <authorList>
            <person name="Whitman W.B."/>
            <person name="Woyke T."/>
            <person name="Klenk H.P."/>
            <person name="Zhou Y."/>
            <person name="Lilburn T.G."/>
            <person name="Beck B.J."/>
            <person name="De Vos P."/>
            <person name="Vandamme P."/>
            <person name="Eisen J.A."/>
            <person name="Garrity G."/>
            <person name="Hugenholtz P."/>
            <person name="Kyrpides N.C."/>
        </authorList>
    </citation>
    <scope>NUCLEOTIDE SEQUENCE [LARGE SCALE GENOMIC DNA]</scope>
    <source>
        <strain evidence="1 2">CGMCC 1.10948</strain>
    </source>
</reference>
<comment type="caution">
    <text evidence="1">The sequence shown here is derived from an EMBL/GenBank/DDBJ whole genome shotgun (WGS) entry which is preliminary data.</text>
</comment>
<dbReference type="AlphaFoldDB" id="A0A562QVZ9"/>